<dbReference type="Proteomes" id="UP000784880">
    <property type="component" value="Unassembled WGS sequence"/>
</dbReference>
<evidence type="ECO:0000313" key="1">
    <source>
        <dbReference type="EMBL" id="MBU9711831.1"/>
    </source>
</evidence>
<sequence length="271" mass="31769">MTSVYYLNEELNEIIESFYTRVKHPYLQKYIDKPVIDRDQASLLFLLLKHKGAEPSYISQCIITTILVQAALDTHEKVGVNQYLSDSMNKKRQLTVLAGDYYSSLYYYFLSKVNDVALIRVLAQSIQEINESKMNVYKMEDNDDIPSLSDVITVDASLLRNIANSLNLSDWKKIIEDFFFFKRLLKERLMWIDGKVAGNIANIFIKEKTGQRIVGQEDYILKQFDRHIEMTKDRLINITHNWTSLRGFIHTRIQDLLNENRYDEQYVAEEG</sequence>
<reference evidence="1 2" key="1">
    <citation type="submission" date="2021-06" db="EMBL/GenBank/DDBJ databases">
        <title>Bacillus sp. RD4P76, an endophyte from a halophyte.</title>
        <authorList>
            <person name="Sun J.-Q."/>
        </authorList>
    </citation>
    <scope>NUCLEOTIDE SEQUENCE [LARGE SCALE GENOMIC DNA]</scope>
    <source>
        <strain evidence="1 2">CGMCC 1.15917</strain>
    </source>
</reference>
<evidence type="ECO:0000313" key="2">
    <source>
        <dbReference type="Proteomes" id="UP000784880"/>
    </source>
</evidence>
<name>A0ABS6JDV3_9BACI</name>
<accession>A0ABS6JDV3</accession>
<dbReference type="InterPro" id="IPR009920">
    <property type="entry name" value="HEPPP_synth_su1"/>
</dbReference>
<keyword evidence="2" id="KW-1185">Reference proteome</keyword>
<organism evidence="1 2">
    <name type="scientific">Evansella tamaricis</name>
    <dbReference type="NCBI Taxonomy" id="2069301"/>
    <lineage>
        <taxon>Bacteria</taxon>
        <taxon>Bacillati</taxon>
        <taxon>Bacillota</taxon>
        <taxon>Bacilli</taxon>
        <taxon>Bacillales</taxon>
        <taxon>Bacillaceae</taxon>
        <taxon>Evansella</taxon>
    </lineage>
</organism>
<dbReference type="EMBL" id="JAHQCS010000086">
    <property type="protein sequence ID" value="MBU9711831.1"/>
    <property type="molecule type" value="Genomic_DNA"/>
</dbReference>
<dbReference type="RefSeq" id="WP_217065912.1">
    <property type="nucleotide sequence ID" value="NZ_JAHQCS010000086.1"/>
</dbReference>
<proteinExistence type="predicted"/>
<gene>
    <name evidence="1" type="ORF">KS419_08785</name>
</gene>
<protein>
    <submittedName>
        <fullName evidence="1">Heptaprenyl diphosphate synthase component 1</fullName>
    </submittedName>
</protein>
<dbReference type="Pfam" id="PF07307">
    <property type="entry name" value="HEPPP_synt_1"/>
    <property type="match status" value="1"/>
</dbReference>
<comment type="caution">
    <text evidence="1">The sequence shown here is derived from an EMBL/GenBank/DDBJ whole genome shotgun (WGS) entry which is preliminary data.</text>
</comment>